<evidence type="ECO:0000256" key="1">
    <source>
        <dbReference type="SAM" id="MobiDB-lite"/>
    </source>
</evidence>
<feature type="region of interest" description="Disordered" evidence="1">
    <location>
        <begin position="116"/>
        <end position="157"/>
    </location>
</feature>
<sequence>MDMKAQLEALREHAHTLEDTIEDLDYQIERAIHAIAAATDDVGHAIMVLTERQKTQAGFMFELGKATAQIEDLENRIREQDERGVERLVTQQWEAKTPAIQEDHLDWLRPVLDAPGPERRDIARDERHPRREAEERMLDEMHREDREPEDYLDWWKP</sequence>
<dbReference type="EMBL" id="CP157960">
    <property type="protein sequence ID" value="XBT93986.1"/>
    <property type="molecule type" value="Genomic_DNA"/>
</dbReference>
<evidence type="ECO:0000313" key="2">
    <source>
        <dbReference type="EMBL" id="XBT93986.1"/>
    </source>
</evidence>
<feature type="compositionally biased region" description="Acidic residues" evidence="1">
    <location>
        <begin position="147"/>
        <end position="157"/>
    </location>
</feature>
<organism evidence="2">
    <name type="scientific">Rhizobium sp. ZPR3</name>
    <dbReference type="NCBI Taxonomy" id="3158967"/>
    <lineage>
        <taxon>Bacteria</taxon>
        <taxon>Pseudomonadati</taxon>
        <taxon>Pseudomonadota</taxon>
        <taxon>Alphaproteobacteria</taxon>
        <taxon>Hyphomicrobiales</taxon>
        <taxon>Rhizobiaceae</taxon>
        <taxon>Rhizobium/Agrobacterium group</taxon>
        <taxon>Rhizobium</taxon>
    </lineage>
</organism>
<name>A0AAU7RV43_9HYPH</name>
<dbReference type="AlphaFoldDB" id="A0AAU7RV43"/>
<proteinExistence type="predicted"/>
<gene>
    <name evidence="2" type="ORF">ABM479_05865</name>
</gene>
<accession>A0AAU7RV43</accession>
<feature type="compositionally biased region" description="Basic and acidic residues" evidence="1">
    <location>
        <begin position="116"/>
        <end position="146"/>
    </location>
</feature>
<protein>
    <submittedName>
        <fullName evidence="2">Uncharacterized protein</fullName>
    </submittedName>
</protein>
<dbReference type="RefSeq" id="WP_349958128.1">
    <property type="nucleotide sequence ID" value="NZ_CP157960.1"/>
</dbReference>
<reference evidence="2" key="1">
    <citation type="submission" date="2024-06" db="EMBL/GenBank/DDBJ databases">
        <authorList>
            <person name="Li T."/>
            <person name="Gao R."/>
        </authorList>
    </citation>
    <scope>NUCLEOTIDE SEQUENCE</scope>
    <source>
        <strain evidence="2">ZPR3</strain>
    </source>
</reference>